<dbReference type="Pfam" id="PF15980">
    <property type="entry name" value="ComGF"/>
    <property type="match status" value="1"/>
</dbReference>
<dbReference type="Proteomes" id="UP001597427">
    <property type="component" value="Unassembled WGS sequence"/>
</dbReference>
<reference evidence="2" key="1">
    <citation type="journal article" date="2019" name="Int. J. Syst. Evol. Microbiol.">
        <title>The Global Catalogue of Microorganisms (GCM) 10K type strain sequencing project: providing services to taxonomists for standard genome sequencing and annotation.</title>
        <authorList>
            <consortium name="The Broad Institute Genomics Platform"/>
            <consortium name="The Broad Institute Genome Sequencing Center for Infectious Disease"/>
            <person name="Wu L."/>
            <person name="Ma J."/>
        </authorList>
    </citation>
    <scope>NUCLEOTIDE SEQUENCE [LARGE SCALE GENOMIC DNA]</scope>
    <source>
        <strain evidence="2">TISTR 932</strain>
    </source>
</reference>
<dbReference type="EMBL" id="JBHUMO010000056">
    <property type="protein sequence ID" value="MFD2729573.1"/>
    <property type="molecule type" value="Genomic_DNA"/>
</dbReference>
<comment type="caution">
    <text evidence="1">The sequence shown here is derived from an EMBL/GenBank/DDBJ whole genome shotgun (WGS) entry which is preliminary data.</text>
</comment>
<name>A0ABW5TMC2_9ENTE</name>
<dbReference type="RefSeq" id="WP_379982065.1">
    <property type="nucleotide sequence ID" value="NZ_JBHUMO010000056.1"/>
</dbReference>
<protein>
    <submittedName>
        <fullName evidence="1">Competence type IV pilus minor pilin ComGF</fullName>
    </submittedName>
</protein>
<organism evidence="1 2">
    <name type="scientific">Enterococcus camelliae</name>
    <dbReference type="NCBI Taxonomy" id="453959"/>
    <lineage>
        <taxon>Bacteria</taxon>
        <taxon>Bacillati</taxon>
        <taxon>Bacillota</taxon>
        <taxon>Bacilli</taxon>
        <taxon>Lactobacillales</taxon>
        <taxon>Enterococcaceae</taxon>
        <taxon>Enterococcus</taxon>
    </lineage>
</organism>
<proteinExistence type="predicted"/>
<keyword evidence="2" id="KW-1185">Reference proteome</keyword>
<sequence>MKFTKQMNGFMLIEGVILLFLTLFILTISNQVFHYVYAVQPHLYQRREQEWAIFLIYLEENVNNCQNVVLTNSGVSLEILEDPKQPIDQRKWINVEIKKGANQRVIFSKKGGTWIVLTKVRRVNYSLQNEILTVKATFEDGEVKSSRIKLAQIKTGKFVGGSD</sequence>
<evidence type="ECO:0000313" key="1">
    <source>
        <dbReference type="EMBL" id="MFD2729573.1"/>
    </source>
</evidence>
<dbReference type="InterPro" id="IPR016977">
    <property type="entry name" value="ComGF"/>
</dbReference>
<gene>
    <name evidence="1" type="ORF">ACFSR0_09085</name>
</gene>
<accession>A0ABW5TMC2</accession>
<evidence type="ECO:0000313" key="2">
    <source>
        <dbReference type="Proteomes" id="UP001597427"/>
    </source>
</evidence>